<dbReference type="PANTHER" id="PTHR42788:SF10">
    <property type="entry name" value="ABC TRANSPORTER ATP-BINDING PROTEIN"/>
    <property type="match status" value="1"/>
</dbReference>
<keyword evidence="3 5" id="KW-0067">ATP-binding</keyword>
<dbReference type="CDD" id="cd03293">
    <property type="entry name" value="ABC_NrtD_SsuB_transporters"/>
    <property type="match status" value="1"/>
</dbReference>
<keyword evidence="2" id="KW-0547">Nucleotide-binding</keyword>
<dbReference type="SUPFAM" id="SSF52540">
    <property type="entry name" value="P-loop containing nucleoside triphosphate hydrolases"/>
    <property type="match status" value="1"/>
</dbReference>
<organism evidence="5 6">
    <name type="scientific">Hominibacterium faecale</name>
    <dbReference type="NCBI Taxonomy" id="2839743"/>
    <lineage>
        <taxon>Bacteria</taxon>
        <taxon>Bacillati</taxon>
        <taxon>Bacillota</taxon>
        <taxon>Clostridia</taxon>
        <taxon>Peptostreptococcales</taxon>
        <taxon>Anaerovoracaceae</taxon>
        <taxon>Hominibacterium</taxon>
    </lineage>
</organism>
<evidence type="ECO:0000259" key="4">
    <source>
        <dbReference type="PROSITE" id="PS50893"/>
    </source>
</evidence>
<dbReference type="GO" id="GO:0005524">
    <property type="term" value="F:ATP binding"/>
    <property type="evidence" value="ECO:0007669"/>
    <property type="project" value="UniProtKB-KW"/>
</dbReference>
<dbReference type="SMART" id="SM00382">
    <property type="entry name" value="AAA"/>
    <property type="match status" value="1"/>
</dbReference>
<keyword evidence="1" id="KW-0813">Transport</keyword>
<dbReference type="Proteomes" id="UP001065549">
    <property type="component" value="Unassembled WGS sequence"/>
</dbReference>
<dbReference type="InterPro" id="IPR017871">
    <property type="entry name" value="ABC_transporter-like_CS"/>
</dbReference>
<evidence type="ECO:0000256" key="2">
    <source>
        <dbReference type="ARBA" id="ARBA00022741"/>
    </source>
</evidence>
<evidence type="ECO:0000256" key="3">
    <source>
        <dbReference type="ARBA" id="ARBA00022840"/>
    </source>
</evidence>
<reference evidence="5" key="1">
    <citation type="submission" date="2022-09" db="EMBL/GenBank/DDBJ databases">
        <title>Culturomic study of gut microbiota in children with autism spectrum disorder.</title>
        <authorList>
            <person name="Efimov B.A."/>
            <person name="Chaplin A.V."/>
            <person name="Sokolova S.R."/>
            <person name="Pikina A.P."/>
            <person name="Korzhanova M."/>
            <person name="Belova V."/>
            <person name="Korostin D."/>
        </authorList>
    </citation>
    <scope>NUCLEOTIDE SEQUENCE</scope>
    <source>
        <strain evidence="5">ASD5510</strain>
    </source>
</reference>
<evidence type="ECO:0000256" key="1">
    <source>
        <dbReference type="ARBA" id="ARBA00022448"/>
    </source>
</evidence>
<keyword evidence="6" id="KW-1185">Reference proteome</keyword>
<dbReference type="Pfam" id="PF00005">
    <property type="entry name" value="ABC_tran"/>
    <property type="match status" value="1"/>
</dbReference>
<gene>
    <name evidence="5" type="ORF">OBO34_10125</name>
</gene>
<evidence type="ECO:0000313" key="5">
    <source>
        <dbReference type="EMBL" id="MCU7378711.1"/>
    </source>
</evidence>
<comment type="caution">
    <text evidence="5">The sequence shown here is derived from an EMBL/GenBank/DDBJ whole genome shotgun (WGS) entry which is preliminary data.</text>
</comment>
<dbReference type="InterPro" id="IPR027417">
    <property type="entry name" value="P-loop_NTPase"/>
</dbReference>
<protein>
    <submittedName>
        <fullName evidence="5">ABC transporter ATP-binding protein</fullName>
    </submittedName>
</protein>
<dbReference type="EMBL" id="JAOSHN010000004">
    <property type="protein sequence ID" value="MCU7378711.1"/>
    <property type="molecule type" value="Genomic_DNA"/>
</dbReference>
<evidence type="ECO:0000313" key="6">
    <source>
        <dbReference type="Proteomes" id="UP001065549"/>
    </source>
</evidence>
<name>A0A9J6QUT3_9FIRM</name>
<feature type="domain" description="ABC transporter" evidence="4">
    <location>
        <begin position="5"/>
        <end position="238"/>
    </location>
</feature>
<dbReference type="RefSeq" id="WP_227754806.1">
    <property type="nucleotide sequence ID" value="NZ_JAJAGH010000001.1"/>
</dbReference>
<dbReference type="GO" id="GO:0016887">
    <property type="term" value="F:ATP hydrolysis activity"/>
    <property type="evidence" value="ECO:0007669"/>
    <property type="project" value="InterPro"/>
</dbReference>
<dbReference type="InterPro" id="IPR050166">
    <property type="entry name" value="ABC_transporter_ATP-bind"/>
</dbReference>
<dbReference type="InterPro" id="IPR003593">
    <property type="entry name" value="AAA+_ATPase"/>
</dbReference>
<dbReference type="PROSITE" id="PS00211">
    <property type="entry name" value="ABC_TRANSPORTER_1"/>
    <property type="match status" value="1"/>
</dbReference>
<dbReference type="AlphaFoldDB" id="A0A9J6QUT3"/>
<dbReference type="PROSITE" id="PS50893">
    <property type="entry name" value="ABC_TRANSPORTER_2"/>
    <property type="match status" value="1"/>
</dbReference>
<dbReference type="InterPro" id="IPR003439">
    <property type="entry name" value="ABC_transporter-like_ATP-bd"/>
</dbReference>
<accession>A0A9J6QUT3</accession>
<dbReference type="PANTHER" id="PTHR42788">
    <property type="entry name" value="TAURINE IMPORT ATP-BINDING PROTEIN-RELATED"/>
    <property type="match status" value="1"/>
</dbReference>
<proteinExistence type="predicted"/>
<dbReference type="Gene3D" id="3.40.50.300">
    <property type="entry name" value="P-loop containing nucleotide triphosphate hydrolases"/>
    <property type="match status" value="1"/>
</dbReference>
<sequence>MSKLLEIQGLTKNYHDAPDSEDILKNLNLTVNEGEFICILGPSGCGKTTLIRCIAGFEDYEGVIKVDGKEVRKPGIDRIMVFQDFNQLFPWKTVRKNIQYPLKINGITDKEELDRITREHLELVGLSDYGDFYPHQLSGGMKQRVAIAKGLALNPKIILMDEPFASLDAMTRNKLQAELWRIKEKENATVIFITHNIQEALVLGTRILLLSKQGKIKIDMDNNIEKPVTPASSGYGEMWKMFNDALWEEDEDQQ</sequence>